<dbReference type="InterPro" id="IPR050792">
    <property type="entry name" value="ADP-ribosylglycohydrolase"/>
</dbReference>
<comment type="cofactor">
    <cofactor evidence="1">
        <name>Mg(2+)</name>
        <dbReference type="ChEBI" id="CHEBI:18420"/>
    </cofactor>
    <text evidence="1">Binds 2 magnesium ions per subunit.</text>
</comment>
<feature type="binding site" evidence="1">
    <location>
        <position position="49"/>
    </location>
    <ligand>
        <name>Mg(2+)</name>
        <dbReference type="ChEBI" id="CHEBI:18420"/>
        <label>1</label>
    </ligand>
</feature>
<dbReference type="SUPFAM" id="SSF101478">
    <property type="entry name" value="ADP-ribosylglycohydrolase"/>
    <property type="match status" value="1"/>
</dbReference>
<dbReference type="Gene3D" id="1.10.4080.10">
    <property type="entry name" value="ADP-ribosylation/Crystallin J1"/>
    <property type="match status" value="1"/>
</dbReference>
<dbReference type="RefSeq" id="WP_089418221.1">
    <property type="nucleotide sequence ID" value="NZ_CP022424.1"/>
</dbReference>
<evidence type="ECO:0000256" key="1">
    <source>
        <dbReference type="PIRSR" id="PIRSR605502-1"/>
    </source>
</evidence>
<evidence type="ECO:0000313" key="3">
    <source>
        <dbReference type="Proteomes" id="UP000199729"/>
    </source>
</evidence>
<evidence type="ECO:0008006" key="4">
    <source>
        <dbReference type="Google" id="ProtNLM"/>
    </source>
</evidence>
<dbReference type="EMBL" id="CP022424">
    <property type="protein sequence ID" value="ASM79044.1"/>
    <property type="molecule type" value="Genomic_DNA"/>
</dbReference>
<sequence>MKPSREQYRGCLLGLALGDALGAPREGGWLERRLWRWVGTTRQGLPRWTDDTQMTLDVAEVLLREGEIHQDRLAATFARHYHWSRGYGPGTARLLRRIRRGAAWQTARTAQFPQGSYGNGAAMRVAPLALWFHADPATLLLQTQLAAEVTHAHPLALEGAEAMALALQTALTHSEDGPTLGAAVWAQLQAYCTAPEFLSRLALAQTWWQGQANPPPPWVAQHLGHGTAAHTSVITAIYVALCHLEADFLDLLAFVAGLKGDVDTLGAMAGAIWGAHRGAAGLTEWPLERRAEVVAIADQLHDHAPV</sequence>
<evidence type="ECO:0000313" key="2">
    <source>
        <dbReference type="EMBL" id="ASM79044.1"/>
    </source>
</evidence>
<dbReference type="InterPro" id="IPR005502">
    <property type="entry name" value="Ribosyl_crysJ1"/>
</dbReference>
<feature type="binding site" evidence="1">
    <location>
        <position position="51"/>
    </location>
    <ligand>
        <name>Mg(2+)</name>
        <dbReference type="ChEBI" id="CHEBI:18420"/>
        <label>1</label>
    </ligand>
</feature>
<feature type="binding site" evidence="1">
    <location>
        <position position="264"/>
    </location>
    <ligand>
        <name>Mg(2+)</name>
        <dbReference type="ChEBI" id="CHEBI:18420"/>
        <label>1</label>
    </ligand>
</feature>
<feature type="binding site" evidence="1">
    <location>
        <position position="263"/>
    </location>
    <ligand>
        <name>Mg(2+)</name>
        <dbReference type="ChEBI" id="CHEBI:18420"/>
        <label>1</label>
    </ligand>
</feature>
<reference evidence="2 3" key="1">
    <citation type="submission" date="2017-07" db="EMBL/GenBank/DDBJ databases">
        <title>Complete Genome Sequence of the cosmetic ferment Vitreoscilla filiformis (ATCC15551).</title>
        <authorList>
            <person name="Contreras S."/>
            <person name="Sagory-Zalkind P."/>
            <person name="Blanquart H."/>
            <person name="Iltis A."/>
            <person name="Morand S.C."/>
        </authorList>
    </citation>
    <scope>NUCLEOTIDE SEQUENCE [LARGE SCALE GENOMIC DNA]</scope>
    <source>
        <strain evidence="2 3">ATCC 15551</strain>
        <plasmid evidence="3">Plasmid pvf1</plasmid>
    </source>
</reference>
<accession>A0A221KJ23</accession>
<dbReference type="InterPro" id="IPR036705">
    <property type="entry name" value="Ribosyl_crysJ1_sf"/>
</dbReference>
<feature type="binding site" evidence="1">
    <location>
        <position position="261"/>
    </location>
    <ligand>
        <name>Mg(2+)</name>
        <dbReference type="ChEBI" id="CHEBI:18420"/>
        <label>1</label>
    </ligand>
</feature>
<dbReference type="GO" id="GO:0046872">
    <property type="term" value="F:metal ion binding"/>
    <property type="evidence" value="ECO:0007669"/>
    <property type="project" value="UniProtKB-KW"/>
</dbReference>
<dbReference type="PANTHER" id="PTHR16222">
    <property type="entry name" value="ADP-RIBOSYLGLYCOHYDROLASE"/>
    <property type="match status" value="1"/>
</dbReference>
<dbReference type="Proteomes" id="UP000199729">
    <property type="component" value="Plasmid pVF1"/>
</dbReference>
<proteinExistence type="predicted"/>
<dbReference type="OrthoDB" id="9798107at2"/>
<name>A0A221KJ23_VITFI</name>
<dbReference type="PANTHER" id="PTHR16222:SF12">
    <property type="entry name" value="ADP-RIBOSYLGLYCOHYDROLASE-RELATED"/>
    <property type="match status" value="1"/>
</dbReference>
<organism evidence="2 3">
    <name type="scientific">Vitreoscilla filiformis</name>
    <dbReference type="NCBI Taxonomy" id="63"/>
    <lineage>
        <taxon>Bacteria</taxon>
        <taxon>Pseudomonadati</taxon>
        <taxon>Pseudomonadota</taxon>
        <taxon>Betaproteobacteria</taxon>
        <taxon>Neisseriales</taxon>
        <taxon>Neisseriaceae</taxon>
        <taxon>Vitreoscilla</taxon>
    </lineage>
</organism>
<feature type="binding site" evidence="1">
    <location>
        <position position="50"/>
    </location>
    <ligand>
        <name>Mg(2+)</name>
        <dbReference type="ChEBI" id="CHEBI:18420"/>
        <label>1</label>
    </ligand>
</feature>
<dbReference type="Pfam" id="PF03747">
    <property type="entry name" value="ADP_ribosyl_GH"/>
    <property type="match status" value="1"/>
</dbReference>
<protein>
    <recommendedName>
        <fullName evidence="4">ADP-ribosylglycohydrolase</fullName>
    </recommendedName>
</protein>
<dbReference type="AlphaFoldDB" id="A0A221KJ23"/>
<gene>
    <name evidence="2" type="ORF">VITFI_CDS3267</name>
</gene>
<keyword evidence="3" id="KW-1185">Reference proteome</keyword>
<dbReference type="KEGG" id="vff:VITFI_CDS3267"/>
<geneLocation type="plasmid" evidence="3">
    <name>pvf1</name>
</geneLocation>
<keyword evidence="2" id="KW-0614">Plasmid</keyword>
<keyword evidence="1" id="KW-0479">Metal-binding</keyword>
<keyword evidence="1" id="KW-0460">Magnesium</keyword>